<feature type="compositionally biased region" description="Basic and acidic residues" evidence="2">
    <location>
        <begin position="553"/>
        <end position="562"/>
    </location>
</feature>
<evidence type="ECO:0000313" key="4">
    <source>
        <dbReference type="EMBL" id="KAG8389633.1"/>
    </source>
</evidence>
<organism evidence="4 5">
    <name type="scientific">Buddleja alternifolia</name>
    <dbReference type="NCBI Taxonomy" id="168488"/>
    <lineage>
        <taxon>Eukaryota</taxon>
        <taxon>Viridiplantae</taxon>
        <taxon>Streptophyta</taxon>
        <taxon>Embryophyta</taxon>
        <taxon>Tracheophyta</taxon>
        <taxon>Spermatophyta</taxon>
        <taxon>Magnoliopsida</taxon>
        <taxon>eudicotyledons</taxon>
        <taxon>Gunneridae</taxon>
        <taxon>Pentapetalae</taxon>
        <taxon>asterids</taxon>
        <taxon>lamiids</taxon>
        <taxon>Lamiales</taxon>
        <taxon>Scrophulariaceae</taxon>
        <taxon>Buddlejeae</taxon>
        <taxon>Buddleja</taxon>
    </lineage>
</organism>
<gene>
    <name evidence="4" type="ORF">BUALT_Bualt02G0249300</name>
</gene>
<feature type="coiled-coil region" evidence="1">
    <location>
        <begin position="650"/>
        <end position="706"/>
    </location>
</feature>
<feature type="region of interest" description="Disordered" evidence="2">
    <location>
        <begin position="530"/>
        <end position="562"/>
    </location>
</feature>
<dbReference type="Pfam" id="PF20435">
    <property type="entry name" value="ASY3-like"/>
    <property type="match status" value="1"/>
</dbReference>
<dbReference type="GO" id="GO:0051321">
    <property type="term" value="P:meiotic cell cycle"/>
    <property type="evidence" value="ECO:0007669"/>
    <property type="project" value="InterPro"/>
</dbReference>
<feature type="region of interest" description="Disordered" evidence="2">
    <location>
        <begin position="221"/>
        <end position="408"/>
    </location>
</feature>
<proteinExistence type="predicted"/>
<dbReference type="PANTHER" id="PTHR36027">
    <property type="entry name" value="MEIOSIS-SPECIFIC PROTEIN ASY3"/>
    <property type="match status" value="1"/>
</dbReference>
<dbReference type="EMBL" id="WHWC01000002">
    <property type="protein sequence ID" value="KAG8389633.1"/>
    <property type="molecule type" value="Genomic_DNA"/>
</dbReference>
<reference evidence="4" key="1">
    <citation type="submission" date="2019-10" db="EMBL/GenBank/DDBJ databases">
        <authorList>
            <person name="Zhang R."/>
            <person name="Pan Y."/>
            <person name="Wang J."/>
            <person name="Ma R."/>
            <person name="Yu S."/>
        </authorList>
    </citation>
    <scope>NUCLEOTIDE SEQUENCE</scope>
    <source>
        <strain evidence="4">LA-IB0</strain>
        <tissue evidence="4">Leaf</tissue>
    </source>
</reference>
<dbReference type="Proteomes" id="UP000826271">
    <property type="component" value="Unassembled WGS sequence"/>
</dbReference>
<sequence length="793" mass="89172">MDVDRQTNLPEERMSDCRSFSSNYRCCSQSRKISIGVLVDSSAKAETKDIKVAVMQVAENGTPSKGHSVKDHEGHSPCGEKLVKVSQKVTSPWVSTRSFNPKTSSSVAVHDAERTPSFPATRKICPRSKLSEKASAAHSVKFFAGKTDVESDEGRQKNFGKATYSMEAGNVNNVDLVKNLVFSNEPGFVLEKEQVEDEDRETETGGRETLRMKLWEILGNVSSPNKHCPGSQPVKFHPDEERDVKHPPIDKRNPSSDTIESDSERSNHTSRRPMTRSLSRKKANTKNQHIKIEAKRSTCRKNACPGKRIFSLKGDRFGRFYDNDNDGSLPSKRKKIERESSGVETCQRRKYENAERQQSDNKSRSIPAVDKSMVHRNKVDHANSSNDRRSDVFVEPKSSSKKNNSFQSPLNVMAEQQKDVQQTRDVEIPKLKDQQEDIANSSLKKKWNSVHDPPPSHTFEIMPPGCLPTNKRRNHDQSPSEEILNTKGIRSFKSFLSSKSTECKPNVQVKSSDGKGEINDCHFMKPSFIMEEDSENRMSNSSTDETSSESSEDDSHVKGGRESKLLSPEIYIAKQILSSSNIIHGNKKGVEVTGCSPMSASLKGSEDSSELQMCLEQNHEDGLASAVALFTVALDRVKTKLKSMTSKRSAEILRAAAEEIFLQLQNAESQIKTDVGKLSNHSQSKRKRLETRLQEQQEQLLGIYKRFKEAVDQHLQEYGSIVEDLEVHEIELKRTVERRRAAHKVFLSQVEQEIKVQLDDAESRIMAVQELAQEKMLQLKLVVAECIKHGAFG</sequence>
<feature type="compositionally biased region" description="Basic and acidic residues" evidence="2">
    <location>
        <begin position="313"/>
        <end position="322"/>
    </location>
</feature>
<feature type="compositionally biased region" description="Basic and acidic residues" evidence="2">
    <location>
        <begin position="377"/>
        <end position="394"/>
    </location>
</feature>
<accession>A0AAV6YDR8</accession>
<protein>
    <recommendedName>
        <fullName evidence="3">Meiosis-specific protein ASY3-like coiled-coil domain-containing protein</fullName>
    </recommendedName>
</protein>
<feature type="compositionally biased region" description="Basic residues" evidence="2">
    <location>
        <begin position="268"/>
        <end position="284"/>
    </location>
</feature>
<name>A0AAV6YDR8_9LAMI</name>
<feature type="domain" description="Meiosis-specific protein ASY3-like coiled-coil" evidence="3">
    <location>
        <begin position="14"/>
        <end position="788"/>
    </location>
</feature>
<feature type="compositionally biased region" description="Basic and acidic residues" evidence="2">
    <location>
        <begin position="236"/>
        <end position="254"/>
    </location>
</feature>
<dbReference type="InterPro" id="IPR046845">
    <property type="entry name" value="ASY3-like_CC"/>
</dbReference>
<evidence type="ECO:0000256" key="1">
    <source>
        <dbReference type="SAM" id="Coils"/>
    </source>
</evidence>
<dbReference type="PANTHER" id="PTHR36027:SF1">
    <property type="entry name" value="MEIOSIS-SPECIFIC PROTEIN ASY3"/>
    <property type="match status" value="1"/>
</dbReference>
<dbReference type="InterPro" id="IPR037731">
    <property type="entry name" value="ASY3-like"/>
</dbReference>
<feature type="coiled-coil region" evidence="1">
    <location>
        <begin position="751"/>
        <end position="778"/>
    </location>
</feature>
<feature type="region of interest" description="Disordered" evidence="2">
    <location>
        <begin position="444"/>
        <end position="487"/>
    </location>
</feature>
<comment type="caution">
    <text evidence="4">The sequence shown here is derived from an EMBL/GenBank/DDBJ whole genome shotgun (WGS) entry which is preliminary data.</text>
</comment>
<feature type="compositionally biased region" description="Basic and acidic residues" evidence="2">
    <location>
        <begin position="336"/>
        <end position="363"/>
    </location>
</feature>
<evidence type="ECO:0000259" key="3">
    <source>
        <dbReference type="Pfam" id="PF20435"/>
    </source>
</evidence>
<evidence type="ECO:0000313" key="5">
    <source>
        <dbReference type="Proteomes" id="UP000826271"/>
    </source>
</evidence>
<keyword evidence="1" id="KW-0175">Coiled coil</keyword>
<dbReference type="AlphaFoldDB" id="A0AAV6YDR8"/>
<evidence type="ECO:0000256" key="2">
    <source>
        <dbReference type="SAM" id="MobiDB-lite"/>
    </source>
</evidence>
<keyword evidence="5" id="KW-1185">Reference proteome</keyword>